<dbReference type="OrthoDB" id="5244233at2"/>
<feature type="domain" description="DUF2510" evidence="3">
    <location>
        <begin position="10"/>
        <end position="40"/>
    </location>
</feature>
<evidence type="ECO:0000256" key="1">
    <source>
        <dbReference type="SAM" id="MobiDB-lite"/>
    </source>
</evidence>
<proteinExistence type="predicted"/>
<dbReference type="InterPro" id="IPR018929">
    <property type="entry name" value="DUF2510"/>
</dbReference>
<reference evidence="4 5" key="1">
    <citation type="submission" date="2016-09" db="EMBL/GenBank/DDBJ databases">
        <authorList>
            <person name="Capua I."/>
            <person name="De Benedictis P."/>
            <person name="Joannis T."/>
            <person name="Lombin L.H."/>
            <person name="Cattoli G."/>
        </authorList>
    </citation>
    <scope>NUCLEOTIDE SEQUENCE [LARGE SCALE GENOMIC DNA]</scope>
    <source>
        <strain evidence="4 5">NIO-1002</strain>
    </source>
</reference>
<feature type="region of interest" description="Disordered" evidence="1">
    <location>
        <begin position="1"/>
        <end position="204"/>
    </location>
</feature>
<keyword evidence="2" id="KW-1133">Transmembrane helix</keyword>
<gene>
    <name evidence="4" type="ORF">SAMN05216418_2772</name>
</gene>
<dbReference type="Proteomes" id="UP000183203">
    <property type="component" value="Unassembled WGS sequence"/>
</dbReference>
<feature type="transmembrane region" description="Helical" evidence="2">
    <location>
        <begin position="287"/>
        <end position="308"/>
    </location>
</feature>
<keyword evidence="2" id="KW-0472">Membrane</keyword>
<evidence type="ECO:0000313" key="5">
    <source>
        <dbReference type="Proteomes" id="UP000183203"/>
    </source>
</evidence>
<dbReference type="AlphaFoldDB" id="A0A1G6NKV2"/>
<dbReference type="EMBL" id="FMYG01000006">
    <property type="protein sequence ID" value="SDC68570.1"/>
    <property type="molecule type" value="Genomic_DNA"/>
</dbReference>
<name>A0A1G6NKV2_9MICO</name>
<accession>A0A1G6NKV2</accession>
<dbReference type="STRING" id="993073.AS029_12465"/>
<protein>
    <recommendedName>
        <fullName evidence="3">DUF2510 domain-containing protein</fullName>
    </recommendedName>
</protein>
<keyword evidence="2" id="KW-0812">Transmembrane</keyword>
<evidence type="ECO:0000313" key="4">
    <source>
        <dbReference type="EMBL" id="SDC68570.1"/>
    </source>
</evidence>
<feature type="compositionally biased region" description="Low complexity" evidence="1">
    <location>
        <begin position="81"/>
        <end position="204"/>
    </location>
</feature>
<evidence type="ECO:0000259" key="3">
    <source>
        <dbReference type="Pfam" id="PF10708"/>
    </source>
</evidence>
<dbReference type="RefSeq" id="WP_058232915.1">
    <property type="nucleotide sequence ID" value="NZ_FMYG01000006.1"/>
</dbReference>
<feature type="transmembrane region" description="Helical" evidence="2">
    <location>
        <begin position="329"/>
        <end position="356"/>
    </location>
</feature>
<feature type="compositionally biased region" description="Pro residues" evidence="1">
    <location>
        <begin position="1"/>
        <end position="10"/>
    </location>
</feature>
<feature type="transmembrane region" description="Helical" evidence="2">
    <location>
        <begin position="406"/>
        <end position="435"/>
    </location>
</feature>
<feature type="transmembrane region" description="Helical" evidence="2">
    <location>
        <begin position="372"/>
        <end position="394"/>
    </location>
</feature>
<evidence type="ECO:0000256" key="2">
    <source>
        <dbReference type="SAM" id="Phobius"/>
    </source>
</evidence>
<organism evidence="4 5">
    <name type="scientific">Microbacterium enclense</name>
    <dbReference type="NCBI Taxonomy" id="993073"/>
    <lineage>
        <taxon>Bacteria</taxon>
        <taxon>Bacillati</taxon>
        <taxon>Actinomycetota</taxon>
        <taxon>Actinomycetes</taxon>
        <taxon>Micrococcales</taxon>
        <taxon>Microbacteriaceae</taxon>
        <taxon>Microbacterium</taxon>
    </lineage>
</organism>
<sequence>MTDTPTPPDGWYPDPAGGGGLRRWNGTSWTDEVRAVDGGAPLSAPERDHSDEGDFGGDLDSAAAETHATERGVTGAEPSDDGAPSPALAADATAAYAEPASAESASAERASAEPASADAASPAAHDGAPSITPSTPGATSAAAPYAGDAGTASGASDVVDESTSGSSGTRSSADSSTPAAPASASSPAAATPDAGPAAAPAASPAATPAGAAALAAAAASAPPASPTNAPVPPAYSTAPASASGATPPAYAGAPAYPGTTPAAGGYPSAPTVGYDTAPRRDIPTSTVWIWLLVALPLVSVVSLFAFDWDSYIRESVYAELYADPFASPSMAGVVLTAVSSILSIVLCAATVLFAFLDWRALRARGIERPFHWAWSFFVLAIGSGLVYIIGRSVIVRRHTGKGLAPLWAAIAVTVVTWIVVSIWVVMLLTLVFSLVQELQYTYG</sequence>
<dbReference type="Pfam" id="PF10708">
    <property type="entry name" value="DUF2510"/>
    <property type="match status" value="1"/>
</dbReference>